<dbReference type="SUPFAM" id="SSF46894">
    <property type="entry name" value="C-terminal effector domain of the bipartite response regulators"/>
    <property type="match status" value="1"/>
</dbReference>
<dbReference type="AlphaFoldDB" id="A0AA95GCT5"/>
<gene>
    <name evidence="1" type="ORF">QE207_01940</name>
</gene>
<geneLocation type="plasmid" evidence="1 2">
    <name>paIh7</name>
</geneLocation>
<evidence type="ECO:0000313" key="1">
    <source>
        <dbReference type="EMBL" id="WGL94103.1"/>
    </source>
</evidence>
<sequence length="111" mass="12943">MRFKKLSKEAKIMATKEKAFDLNQISPFKVVFPELSEAEFETAMLFSLGLSKKEISWIRNVSYPAVRDILQETKIKMDFYSLNNLISMFQVRLVIFALQQCVVVRSQETNQ</sequence>
<organism evidence="1 2">
    <name type="scientific">Arsenophonus nasoniae</name>
    <name type="common">son-killer infecting Nasonia vitripennis</name>
    <dbReference type="NCBI Taxonomy" id="638"/>
    <lineage>
        <taxon>Bacteria</taxon>
        <taxon>Pseudomonadati</taxon>
        <taxon>Pseudomonadota</taxon>
        <taxon>Gammaproteobacteria</taxon>
        <taxon>Enterobacterales</taxon>
        <taxon>Morganellaceae</taxon>
        <taxon>Arsenophonus</taxon>
    </lineage>
</organism>
<accession>A0AA95GCT5</accession>
<keyword evidence="1" id="KW-0614">Plasmid</keyword>
<dbReference type="RefSeq" id="WP_280628505.1">
    <property type="nucleotide sequence ID" value="NZ_CP123497.1"/>
</dbReference>
<proteinExistence type="predicted"/>
<evidence type="ECO:0000313" key="2">
    <source>
        <dbReference type="Proteomes" id="UP001177597"/>
    </source>
</evidence>
<reference evidence="1" key="1">
    <citation type="submission" date="2023-04" db="EMBL/GenBank/DDBJ databases">
        <title>Genome dynamics across the evolutionary transition to endosymbiosis.</title>
        <authorList>
            <person name="Siozios S."/>
            <person name="Nadal-Jimenez P."/>
            <person name="Azagi T."/>
            <person name="Sprong H."/>
            <person name="Frost C.L."/>
            <person name="Parratt S.R."/>
            <person name="Taylor G."/>
            <person name="Brettell L."/>
            <person name="Lew K.C."/>
            <person name="Croft L."/>
            <person name="King K.C."/>
            <person name="Brockhurst M.A."/>
            <person name="Hypsa V."/>
            <person name="Novakova E."/>
            <person name="Darby A.C."/>
            <person name="Hurst G.D.D."/>
        </authorList>
    </citation>
    <scope>NUCLEOTIDE SEQUENCE</scope>
    <source>
        <strain evidence="1">AIh</strain>
        <plasmid evidence="1">paIh7</plasmid>
    </source>
</reference>
<dbReference type="InterPro" id="IPR016032">
    <property type="entry name" value="Sig_transdc_resp-reg_C-effctor"/>
</dbReference>
<protein>
    <submittedName>
        <fullName evidence="1">Transcriptional regulator</fullName>
    </submittedName>
</protein>
<dbReference type="EMBL" id="CP123497">
    <property type="protein sequence ID" value="WGL94103.1"/>
    <property type="molecule type" value="Genomic_DNA"/>
</dbReference>
<name>A0AA95GCT5_9GAMM</name>
<dbReference type="GO" id="GO:0003677">
    <property type="term" value="F:DNA binding"/>
    <property type="evidence" value="ECO:0007669"/>
    <property type="project" value="InterPro"/>
</dbReference>
<dbReference type="Proteomes" id="UP001177597">
    <property type="component" value="Plasmid paIh7"/>
</dbReference>
<dbReference type="GO" id="GO:0006355">
    <property type="term" value="P:regulation of DNA-templated transcription"/>
    <property type="evidence" value="ECO:0007669"/>
    <property type="project" value="InterPro"/>
</dbReference>